<feature type="region of interest" description="Disordered" evidence="3">
    <location>
        <begin position="1"/>
        <end position="23"/>
    </location>
</feature>
<evidence type="ECO:0000259" key="4">
    <source>
        <dbReference type="PROSITE" id="PS51387"/>
    </source>
</evidence>
<dbReference type="PATRIC" id="fig|632773.3.peg.2841"/>
<dbReference type="GO" id="GO:0008720">
    <property type="term" value="F:D-lactate dehydrogenase (NAD+) activity"/>
    <property type="evidence" value="ECO:0007669"/>
    <property type="project" value="TreeGrafter"/>
</dbReference>
<keyword evidence="6" id="KW-1185">Reference proteome</keyword>
<reference evidence="5 6" key="1">
    <citation type="submission" date="2015-08" db="EMBL/GenBank/DDBJ databases">
        <title>The complete genome sequence of Bacillus beveridgei MLTeJB.</title>
        <authorList>
            <person name="Hanson T.E."/>
            <person name="Mesa C."/>
            <person name="Basesman S.M."/>
            <person name="Oremland R.S."/>
        </authorList>
    </citation>
    <scope>NUCLEOTIDE SEQUENCE [LARGE SCALE GENOMIC DNA]</scope>
    <source>
        <strain evidence="5 6">MLTeJB</strain>
    </source>
</reference>
<organism evidence="5 6">
    <name type="scientific">Salisediminibacterium beveridgei</name>
    <dbReference type="NCBI Taxonomy" id="632773"/>
    <lineage>
        <taxon>Bacteria</taxon>
        <taxon>Bacillati</taxon>
        <taxon>Bacillota</taxon>
        <taxon>Bacilli</taxon>
        <taxon>Bacillales</taxon>
        <taxon>Bacillaceae</taxon>
        <taxon>Salisediminibacterium</taxon>
    </lineage>
</organism>
<dbReference type="STRING" id="632773.BBEV_2703"/>
<feature type="domain" description="FAD-binding PCMH-type" evidence="4">
    <location>
        <begin position="45"/>
        <end position="216"/>
    </location>
</feature>
<dbReference type="InterPro" id="IPR016169">
    <property type="entry name" value="FAD-bd_PCMH_sub2"/>
</dbReference>
<accession>A0A1D7QYF4</accession>
<dbReference type="GO" id="GO:0071949">
    <property type="term" value="F:FAD binding"/>
    <property type="evidence" value="ECO:0007669"/>
    <property type="project" value="InterPro"/>
</dbReference>
<dbReference type="Proteomes" id="UP000094463">
    <property type="component" value="Chromosome"/>
</dbReference>
<dbReference type="PANTHER" id="PTHR11748:SF119">
    <property type="entry name" value="D-2-HYDROXYGLUTARATE DEHYDROGENASE"/>
    <property type="match status" value="1"/>
</dbReference>
<keyword evidence="2" id="KW-0560">Oxidoreductase</keyword>
<sequence length="449" mass="50211">MMKTQPNWERFEEEMGSTVITEEQETNKLSKDYYWYSPVLAAELADKVADGVAKPETVEQALAVLKACYTHDIPVTTRGAGTGNYGQGIPSYGGLVLDLSGLNKIIAMEPGQVTVQAGVKLGRLEKELREAGSELCIYPSTYMKATVGGFFSGGSGGIGSIAWGNVWDGNLLEAHILTMEEEPRILTVKGDELNRYIHNYGTSGIMVQLTIRTAEAVDWEQVIVQFDEGEDMLAFTESLAYDDEIRKRLVSGHETPIPTYFVPLAPYIEEGKAVALIEIEAGDDSRLKELSSSHHGQITRVIPADRYHKEMSLSDFTWNHTTLWALKTDPTLTYLQSGFSTHHYLDQMRNIKQRYPDEVHLHVEWVRGDGDIQIGSLPVIEYQSRERLYEIIDYFESIGVSVNDPHTFLLPIDNKGRFEQILEAKALNDPKGLLNPGKLPELKKARQAG</sequence>
<dbReference type="AlphaFoldDB" id="A0A1D7QYF4"/>
<dbReference type="GO" id="GO:1903457">
    <property type="term" value="P:lactate catabolic process"/>
    <property type="evidence" value="ECO:0007669"/>
    <property type="project" value="TreeGrafter"/>
</dbReference>
<dbReference type="SUPFAM" id="SSF56176">
    <property type="entry name" value="FAD-binding/transporter-associated domain-like"/>
    <property type="match status" value="1"/>
</dbReference>
<dbReference type="InterPro" id="IPR006094">
    <property type="entry name" value="Oxid_FAD_bind_N"/>
</dbReference>
<evidence type="ECO:0000256" key="3">
    <source>
        <dbReference type="SAM" id="MobiDB-lite"/>
    </source>
</evidence>
<proteinExistence type="predicted"/>
<dbReference type="Pfam" id="PF01565">
    <property type="entry name" value="FAD_binding_4"/>
    <property type="match status" value="1"/>
</dbReference>
<dbReference type="PANTHER" id="PTHR11748">
    <property type="entry name" value="D-LACTATE DEHYDROGENASE"/>
    <property type="match status" value="1"/>
</dbReference>
<evidence type="ECO:0000256" key="2">
    <source>
        <dbReference type="ARBA" id="ARBA00023002"/>
    </source>
</evidence>
<dbReference type="GO" id="GO:0004458">
    <property type="term" value="F:D-lactate dehydrogenase (cytochrome) activity"/>
    <property type="evidence" value="ECO:0007669"/>
    <property type="project" value="TreeGrafter"/>
</dbReference>
<evidence type="ECO:0000313" key="5">
    <source>
        <dbReference type="EMBL" id="AOM84041.1"/>
    </source>
</evidence>
<dbReference type="EMBL" id="CP012502">
    <property type="protein sequence ID" value="AOM84041.1"/>
    <property type="molecule type" value="Genomic_DNA"/>
</dbReference>
<evidence type="ECO:0000313" key="6">
    <source>
        <dbReference type="Proteomes" id="UP000094463"/>
    </source>
</evidence>
<protein>
    <submittedName>
        <fullName evidence="5">FAD/FMN-containing dehydrogenase</fullName>
    </submittedName>
</protein>
<dbReference type="InterPro" id="IPR016166">
    <property type="entry name" value="FAD-bd_PCMH"/>
</dbReference>
<keyword evidence="1" id="KW-0285">Flavoprotein</keyword>
<name>A0A1D7QYF4_9BACI</name>
<gene>
    <name evidence="5" type="primary">glcD-2</name>
    <name evidence="5" type="ORF">BBEV_2703</name>
</gene>
<dbReference type="PROSITE" id="PS51387">
    <property type="entry name" value="FAD_PCMH"/>
    <property type="match status" value="1"/>
</dbReference>
<dbReference type="Gene3D" id="3.30.465.10">
    <property type="match status" value="1"/>
</dbReference>
<dbReference type="InterPro" id="IPR036318">
    <property type="entry name" value="FAD-bd_PCMH-like_sf"/>
</dbReference>
<evidence type="ECO:0000256" key="1">
    <source>
        <dbReference type="ARBA" id="ARBA00022630"/>
    </source>
</evidence>
<dbReference type="KEGG" id="bbev:BBEV_2703"/>